<accession>A0A1F6EEK8</accession>
<dbReference type="STRING" id="1798508.A3A35_00590"/>
<dbReference type="InterPro" id="IPR049083">
    <property type="entry name" value="TACO1_YebC_N"/>
</dbReference>
<dbReference type="InterPro" id="IPR017856">
    <property type="entry name" value="Integrase-like_N"/>
</dbReference>
<dbReference type="EMBL" id="MFLV01000011">
    <property type="protein sequence ID" value="OGG71652.1"/>
    <property type="molecule type" value="Genomic_DNA"/>
</dbReference>
<protein>
    <recommendedName>
        <fullName evidence="9">Transcriptional regulator</fullName>
    </recommendedName>
</protein>
<evidence type="ECO:0008006" key="9">
    <source>
        <dbReference type="Google" id="ProtNLM"/>
    </source>
</evidence>
<dbReference type="GO" id="GO:0005737">
    <property type="term" value="C:cytoplasm"/>
    <property type="evidence" value="ECO:0007669"/>
    <property type="project" value="UniProtKB-ARBA"/>
</dbReference>
<comment type="caution">
    <text evidence="7">The sequence shown here is derived from an EMBL/GenBank/DDBJ whole genome shotgun (WGS) entry which is preliminary data.</text>
</comment>
<dbReference type="AlphaFoldDB" id="A0A1F6EEK8"/>
<evidence type="ECO:0000256" key="4">
    <source>
        <dbReference type="SAM" id="MobiDB-lite"/>
    </source>
</evidence>
<keyword evidence="2" id="KW-0805">Transcription regulation</keyword>
<proteinExistence type="inferred from homology"/>
<dbReference type="Pfam" id="PF20772">
    <property type="entry name" value="TACO1_YebC_N"/>
    <property type="match status" value="1"/>
</dbReference>
<dbReference type="Gene3D" id="1.10.10.200">
    <property type="match status" value="1"/>
</dbReference>
<dbReference type="Pfam" id="PF01709">
    <property type="entry name" value="Transcrip_reg"/>
    <property type="match status" value="2"/>
</dbReference>
<dbReference type="InterPro" id="IPR029072">
    <property type="entry name" value="YebC-like"/>
</dbReference>
<comment type="similarity">
    <text evidence="1">Belongs to the TACO1 family.</text>
</comment>
<dbReference type="InterPro" id="IPR026564">
    <property type="entry name" value="Transcrip_reg_TACO1-like_dom3"/>
</dbReference>
<evidence type="ECO:0000256" key="2">
    <source>
        <dbReference type="ARBA" id="ARBA00023015"/>
    </source>
</evidence>
<dbReference type="SUPFAM" id="SSF75625">
    <property type="entry name" value="YebC-like"/>
    <property type="match status" value="1"/>
</dbReference>
<name>A0A1F6EEK8_9BACT</name>
<gene>
    <name evidence="7" type="ORF">A3A35_00590</name>
</gene>
<dbReference type="PANTHER" id="PTHR12532">
    <property type="entry name" value="TRANSLATIONAL ACTIVATOR OF CYTOCHROME C OXIDASE 1"/>
    <property type="match status" value="1"/>
</dbReference>
<evidence type="ECO:0000259" key="5">
    <source>
        <dbReference type="Pfam" id="PF01709"/>
    </source>
</evidence>
<evidence type="ECO:0000313" key="8">
    <source>
        <dbReference type="Proteomes" id="UP000179115"/>
    </source>
</evidence>
<dbReference type="InterPro" id="IPR048300">
    <property type="entry name" value="TACO1_YebC-like_2nd/3rd_dom"/>
</dbReference>
<feature type="domain" description="TACO1/YebC-like second and third" evidence="5">
    <location>
        <begin position="138"/>
        <end position="175"/>
    </location>
</feature>
<dbReference type="Proteomes" id="UP000179115">
    <property type="component" value="Unassembled WGS sequence"/>
</dbReference>
<evidence type="ECO:0000256" key="1">
    <source>
        <dbReference type="ARBA" id="ARBA00008724"/>
    </source>
</evidence>
<evidence type="ECO:0000256" key="3">
    <source>
        <dbReference type="ARBA" id="ARBA00023163"/>
    </source>
</evidence>
<reference evidence="7 8" key="1">
    <citation type="journal article" date="2016" name="Nat. Commun.">
        <title>Thousands of microbial genomes shed light on interconnected biogeochemical processes in an aquifer system.</title>
        <authorList>
            <person name="Anantharaman K."/>
            <person name="Brown C.T."/>
            <person name="Hug L.A."/>
            <person name="Sharon I."/>
            <person name="Castelle C.J."/>
            <person name="Probst A.J."/>
            <person name="Thomas B.C."/>
            <person name="Singh A."/>
            <person name="Wilkins M.J."/>
            <person name="Karaoz U."/>
            <person name="Brodie E.L."/>
            <person name="Williams K.H."/>
            <person name="Hubbard S.S."/>
            <person name="Banfield J.F."/>
        </authorList>
    </citation>
    <scope>NUCLEOTIDE SEQUENCE [LARGE SCALE GENOMIC DNA]</scope>
</reference>
<feature type="domain" description="TACO1/YebC-like second and third" evidence="5">
    <location>
        <begin position="81"/>
        <end position="135"/>
    </location>
</feature>
<organism evidence="7 8">
    <name type="scientific">Candidatus Kaiserbacteria bacterium RIFCSPLOWO2_01_FULL_51_21</name>
    <dbReference type="NCBI Taxonomy" id="1798508"/>
    <lineage>
        <taxon>Bacteria</taxon>
        <taxon>Candidatus Kaiseribacteriota</taxon>
    </lineage>
</organism>
<feature type="domain" description="TACO1/YebC-like N-terminal" evidence="6">
    <location>
        <begin position="5"/>
        <end position="74"/>
    </location>
</feature>
<sequence length="176" mass="18918">MAGHSKWAQIKRKKEATDAKKSQIFSKFAKLIASESKKAKGDRSAPGLRLAIMRAKVVNMPNDNIDRAIEKGKGDGGTAMDEVLYEAYGPGGVAVLIVGLTDNRNRTAQEIKHLLSKNNLSLAAPGAASWAFTKTAEGYTPQTTLDLSDTDLAALETMVTALEEHDDVQEVFTNAA</sequence>
<dbReference type="Gene3D" id="3.30.70.980">
    <property type="match status" value="2"/>
</dbReference>
<dbReference type="PANTHER" id="PTHR12532:SF0">
    <property type="entry name" value="TRANSLATIONAL ACTIVATOR OF CYTOCHROME C OXIDASE 1"/>
    <property type="match status" value="1"/>
</dbReference>
<dbReference type="InterPro" id="IPR002876">
    <property type="entry name" value="Transcrip_reg_TACO1-like"/>
</dbReference>
<evidence type="ECO:0000259" key="6">
    <source>
        <dbReference type="Pfam" id="PF20772"/>
    </source>
</evidence>
<keyword evidence="3" id="KW-0804">Transcription</keyword>
<evidence type="ECO:0000313" key="7">
    <source>
        <dbReference type="EMBL" id="OGG71652.1"/>
    </source>
</evidence>
<feature type="region of interest" description="Disordered" evidence="4">
    <location>
        <begin position="1"/>
        <end position="21"/>
    </location>
</feature>